<organism evidence="4 5">
    <name type="scientific">Flagellimonas spongiicola</name>
    <dbReference type="NCBI Taxonomy" id="2942208"/>
    <lineage>
        <taxon>Bacteria</taxon>
        <taxon>Pseudomonadati</taxon>
        <taxon>Bacteroidota</taxon>
        <taxon>Flavobacteriia</taxon>
        <taxon>Flavobacteriales</taxon>
        <taxon>Flavobacteriaceae</taxon>
        <taxon>Flagellimonas</taxon>
    </lineage>
</organism>
<name>A0ABT0PVS2_9FLAO</name>
<dbReference type="Gene3D" id="2.120.10.30">
    <property type="entry name" value="TolB, C-terminal domain"/>
    <property type="match status" value="1"/>
</dbReference>
<evidence type="ECO:0000313" key="5">
    <source>
        <dbReference type="Proteomes" id="UP001203607"/>
    </source>
</evidence>
<feature type="chain" id="PRO_5045798506" evidence="3">
    <location>
        <begin position="23"/>
        <end position="327"/>
    </location>
</feature>
<feature type="signal peptide" evidence="3">
    <location>
        <begin position="1"/>
        <end position="22"/>
    </location>
</feature>
<evidence type="ECO:0000256" key="1">
    <source>
        <dbReference type="ARBA" id="ARBA00009820"/>
    </source>
</evidence>
<protein>
    <submittedName>
        <fullName evidence="4">Uncharacterized protein</fullName>
    </submittedName>
</protein>
<evidence type="ECO:0000313" key="4">
    <source>
        <dbReference type="EMBL" id="MCL6275489.1"/>
    </source>
</evidence>
<comment type="caution">
    <text evidence="4">The sequence shown here is derived from an EMBL/GenBank/DDBJ whole genome shotgun (WGS) entry which is preliminary data.</text>
</comment>
<dbReference type="PANTHER" id="PTHR36842">
    <property type="entry name" value="PROTEIN TOLB HOMOLOG"/>
    <property type="match status" value="1"/>
</dbReference>
<dbReference type="EMBL" id="JAMFMA010000004">
    <property type="protein sequence ID" value="MCL6275489.1"/>
    <property type="molecule type" value="Genomic_DNA"/>
</dbReference>
<comment type="similarity">
    <text evidence="1">Belongs to the TolB family.</text>
</comment>
<dbReference type="PROSITE" id="PS51257">
    <property type="entry name" value="PROKAR_LIPOPROTEIN"/>
    <property type="match status" value="1"/>
</dbReference>
<keyword evidence="5" id="KW-1185">Reference proteome</keyword>
<dbReference type="Pfam" id="PF07676">
    <property type="entry name" value="PD40"/>
    <property type="match status" value="2"/>
</dbReference>
<keyword evidence="3" id="KW-0732">Signal</keyword>
<feature type="region of interest" description="Disordered" evidence="2">
    <location>
        <begin position="27"/>
        <end position="60"/>
    </location>
</feature>
<accession>A0ABT0PVS2</accession>
<dbReference type="Proteomes" id="UP001203607">
    <property type="component" value="Unassembled WGS sequence"/>
</dbReference>
<evidence type="ECO:0000256" key="3">
    <source>
        <dbReference type="SAM" id="SignalP"/>
    </source>
</evidence>
<dbReference type="PANTHER" id="PTHR36842:SF1">
    <property type="entry name" value="PROTEIN TOLB"/>
    <property type="match status" value="1"/>
</dbReference>
<dbReference type="RefSeq" id="WP_249658672.1">
    <property type="nucleotide sequence ID" value="NZ_JAMFMA010000004.1"/>
</dbReference>
<reference evidence="4 5" key="1">
    <citation type="submission" date="2022-05" db="EMBL/GenBank/DDBJ databases">
        <authorList>
            <person name="Park J.-S."/>
        </authorList>
    </citation>
    <scope>NUCLEOTIDE SEQUENCE [LARGE SCALE GENOMIC DNA]</scope>
    <source>
        <strain evidence="4 5">2012CJ35-5</strain>
    </source>
</reference>
<sequence length="327" mass="36876">MRKLIFSTPMLCIIMIVLFLSCKEKNTESTNDTESDTIEIKGQQEQEDDVQNPTTGMGPNISPDGKKVVFYSYVDENKGYIFSMNIDGSGKKMISKQIPTGFHTEPVWSPDGTKIAFTNFTPDSGAKVLVMDKDGNNWQNPVSVSDKGFHMFGDWEPDSKNFYFFHWPEGGFTPDVYYYENGTVNRITNDGISCRPHLGGDGTLFFSKIVDEEKRIYDTYKVIGSVKNDKISTQKMDDLEGDFFTDKYALKTKDVGDSTVFVLEDLDGNDLREVGSVPHKGIMFPKLDKDLKNIIYNTSFEEGPEVHLLNLETNTITKLVAESETKS</sequence>
<dbReference type="InterPro" id="IPR011659">
    <property type="entry name" value="WD40"/>
</dbReference>
<proteinExistence type="inferred from homology"/>
<dbReference type="SUPFAM" id="SSF69304">
    <property type="entry name" value="Tricorn protease N-terminal domain"/>
    <property type="match status" value="1"/>
</dbReference>
<dbReference type="InterPro" id="IPR011042">
    <property type="entry name" value="6-blade_b-propeller_TolB-like"/>
</dbReference>
<gene>
    <name evidence="4" type="ORF">M3P19_15855</name>
</gene>
<evidence type="ECO:0000256" key="2">
    <source>
        <dbReference type="SAM" id="MobiDB-lite"/>
    </source>
</evidence>